<reference evidence="7 8" key="1">
    <citation type="submission" date="2016-03" db="EMBL/GenBank/DDBJ databases">
        <authorList>
            <person name="Ploux O."/>
        </authorList>
    </citation>
    <scope>NUCLEOTIDE SEQUENCE [LARGE SCALE GENOMIC DNA]</scope>
    <source>
        <strain evidence="7 8">R-45378</strain>
    </source>
</reference>
<dbReference type="GO" id="GO:0006935">
    <property type="term" value="P:chemotaxis"/>
    <property type="evidence" value="ECO:0007669"/>
    <property type="project" value="UniProtKB-KW"/>
</dbReference>
<dbReference type="RefSeq" id="WP_064040066.1">
    <property type="nucleotide sequence ID" value="NZ_LUUJ01000062.1"/>
</dbReference>
<dbReference type="Pfam" id="PF08376">
    <property type="entry name" value="NIT"/>
    <property type="match status" value="1"/>
</dbReference>
<evidence type="ECO:0000256" key="2">
    <source>
        <dbReference type="ARBA" id="ARBA00023224"/>
    </source>
</evidence>
<dbReference type="InterPro" id="IPR013587">
    <property type="entry name" value="Nitrate/nitrite_sensing"/>
</dbReference>
<feature type="transmembrane region" description="Helical" evidence="5">
    <location>
        <begin position="308"/>
        <end position="331"/>
    </location>
</feature>
<keyword evidence="5" id="KW-0472">Membrane</keyword>
<proteinExistence type="inferred from homology"/>
<dbReference type="OrthoDB" id="2489132at2"/>
<dbReference type="AlphaFoldDB" id="A0A177NLK2"/>
<dbReference type="GO" id="GO:0004888">
    <property type="term" value="F:transmembrane signaling receptor activity"/>
    <property type="evidence" value="ECO:0007669"/>
    <property type="project" value="InterPro"/>
</dbReference>
<sequence>MFDLRSLKFSHKIAALALLPLAGLLLMASFVIHNQLHQMQSAGNVAALAGFSVLASDLVHELQKERGLSGGFLGSGGQKFKTELGQQRQATDVKLAKLDDFLQSFDTRGAEFFSAGLADVGRRIAALTQTRAGVDALSADGEATVNYYSELNAAYLAILAQLPKLSADAKLSQQLAAYANFLKGKEQAGIERAVLANTFAKNAFGPGMYQKLIALIALQNAYLDLFAATAPDNYLDFSNNTLRGQFVDETAAMRRKALADNGGQGFGVDPAHWFAMQTGKIDLLKQIEDYIAGDITASSNAIQQDAQWQLLLNSLLVAAVLGLSLGLFWFLRKDITEQLGGEPAHVKALAVKVAAGELAAQDGQPAANHSGILAAMLSMQQRLTDVVIALRDCSEQISQAADEVSRAAQTLSQSSCQQAAGIEQTSAALEQLSGSVEHNQHNARSTEQIALAAAQSAQTGAQVVGQTVAAMQKIAEKIGLIEGIAYQTNLLSLNASIVAAKAGQHGAGFSVVAGEVRKLANSSQSTATEIGELAQNGLQIAQKAGDIFSELLPSIANTANLVQEIVTASEQQAVGVHQINQAMVQLNTAIQHNAAASEQLAATAEALNEQSQSLVAQIGFFKIH</sequence>
<dbReference type="PRINTS" id="PR00260">
    <property type="entry name" value="CHEMTRNSDUCR"/>
</dbReference>
<evidence type="ECO:0000313" key="8">
    <source>
        <dbReference type="Proteomes" id="UP000077857"/>
    </source>
</evidence>
<dbReference type="InterPro" id="IPR004089">
    <property type="entry name" value="MCPsignal_dom"/>
</dbReference>
<dbReference type="PROSITE" id="PS50111">
    <property type="entry name" value="CHEMOTAXIS_TRANSDUC_2"/>
    <property type="match status" value="1"/>
</dbReference>
<dbReference type="PANTHER" id="PTHR43531:SF11">
    <property type="entry name" value="METHYL-ACCEPTING CHEMOTAXIS PROTEIN 3"/>
    <property type="match status" value="1"/>
</dbReference>
<organism evidence="7 8">
    <name type="scientific">Methylomonas koyamae</name>
    <dbReference type="NCBI Taxonomy" id="702114"/>
    <lineage>
        <taxon>Bacteria</taxon>
        <taxon>Pseudomonadati</taxon>
        <taxon>Pseudomonadota</taxon>
        <taxon>Gammaproteobacteria</taxon>
        <taxon>Methylococcales</taxon>
        <taxon>Methylococcaceae</taxon>
        <taxon>Methylomonas</taxon>
    </lineage>
</organism>
<keyword evidence="1" id="KW-0145">Chemotaxis</keyword>
<dbReference type="Gene3D" id="1.10.287.950">
    <property type="entry name" value="Methyl-accepting chemotaxis protein"/>
    <property type="match status" value="1"/>
</dbReference>
<dbReference type="Proteomes" id="UP000077857">
    <property type="component" value="Unassembled WGS sequence"/>
</dbReference>
<keyword evidence="5" id="KW-0812">Transmembrane</keyword>
<dbReference type="EMBL" id="LUUJ01000062">
    <property type="protein sequence ID" value="OAI18069.1"/>
    <property type="molecule type" value="Genomic_DNA"/>
</dbReference>
<evidence type="ECO:0000256" key="5">
    <source>
        <dbReference type="SAM" id="Phobius"/>
    </source>
</evidence>
<name>A0A177NLK2_9GAMM</name>
<dbReference type="InterPro" id="IPR004090">
    <property type="entry name" value="Chemotax_Me-accpt_rcpt"/>
</dbReference>
<protein>
    <recommendedName>
        <fullName evidence="6">Methyl-accepting transducer domain-containing protein</fullName>
    </recommendedName>
</protein>
<comment type="caution">
    <text evidence="7">The sequence shown here is derived from an EMBL/GenBank/DDBJ whole genome shotgun (WGS) entry which is preliminary data.</text>
</comment>
<dbReference type="GO" id="GO:0005886">
    <property type="term" value="C:plasma membrane"/>
    <property type="evidence" value="ECO:0007669"/>
    <property type="project" value="TreeGrafter"/>
</dbReference>
<evidence type="ECO:0000256" key="4">
    <source>
        <dbReference type="PROSITE-ProRule" id="PRU00284"/>
    </source>
</evidence>
<dbReference type="GO" id="GO:0007165">
    <property type="term" value="P:signal transduction"/>
    <property type="evidence" value="ECO:0007669"/>
    <property type="project" value="UniProtKB-KW"/>
</dbReference>
<dbReference type="Pfam" id="PF00015">
    <property type="entry name" value="MCPsignal"/>
    <property type="match status" value="1"/>
</dbReference>
<comment type="similarity">
    <text evidence="3">Belongs to the methyl-accepting chemotaxis (MCP) protein family.</text>
</comment>
<dbReference type="SMART" id="SM00283">
    <property type="entry name" value="MA"/>
    <property type="match status" value="1"/>
</dbReference>
<keyword evidence="5" id="KW-1133">Transmembrane helix</keyword>
<accession>A0A177NLK2</accession>
<dbReference type="InterPro" id="IPR051310">
    <property type="entry name" value="MCP_chemotaxis"/>
</dbReference>
<evidence type="ECO:0000256" key="3">
    <source>
        <dbReference type="ARBA" id="ARBA00029447"/>
    </source>
</evidence>
<evidence type="ECO:0000313" key="7">
    <source>
        <dbReference type="EMBL" id="OAI18069.1"/>
    </source>
</evidence>
<evidence type="ECO:0000256" key="1">
    <source>
        <dbReference type="ARBA" id="ARBA00022500"/>
    </source>
</evidence>
<evidence type="ECO:0000259" key="6">
    <source>
        <dbReference type="PROSITE" id="PS50111"/>
    </source>
</evidence>
<dbReference type="PANTHER" id="PTHR43531">
    <property type="entry name" value="PROTEIN ICFG"/>
    <property type="match status" value="1"/>
</dbReference>
<dbReference type="SUPFAM" id="SSF58104">
    <property type="entry name" value="Methyl-accepting chemotaxis protein (MCP) signaling domain"/>
    <property type="match status" value="1"/>
</dbReference>
<keyword evidence="2 4" id="KW-0807">Transducer</keyword>
<feature type="domain" description="Methyl-accepting transducer" evidence="6">
    <location>
        <begin position="393"/>
        <end position="608"/>
    </location>
</feature>
<gene>
    <name evidence="7" type="ORF">A1507_10000</name>
</gene>